<evidence type="ECO:0000256" key="5">
    <source>
        <dbReference type="ARBA" id="ARBA00047597"/>
    </source>
</evidence>
<keyword evidence="3 7" id="KW-0808">Transferase</keyword>
<accession>A0A815E9Z3</accession>
<reference evidence="8" key="1">
    <citation type="submission" date="2021-02" db="EMBL/GenBank/DDBJ databases">
        <authorList>
            <person name="Nowell W R."/>
        </authorList>
    </citation>
    <scope>NUCLEOTIDE SEQUENCE</scope>
</reference>
<evidence type="ECO:0000256" key="6">
    <source>
        <dbReference type="PROSITE-ProRule" id="PRU00339"/>
    </source>
</evidence>
<dbReference type="Pfam" id="PF01129">
    <property type="entry name" value="ART"/>
    <property type="match status" value="1"/>
</dbReference>
<feature type="repeat" description="TPR" evidence="6">
    <location>
        <begin position="525"/>
        <end position="558"/>
    </location>
</feature>
<dbReference type="InterPro" id="IPR000768">
    <property type="entry name" value="ART"/>
</dbReference>
<dbReference type="Proteomes" id="UP000663852">
    <property type="component" value="Unassembled WGS sequence"/>
</dbReference>
<keyword evidence="7" id="KW-0521">NADP</keyword>
<dbReference type="EMBL" id="CAJNOR010002542">
    <property type="protein sequence ID" value="CAF1308912.1"/>
    <property type="molecule type" value="Genomic_DNA"/>
</dbReference>
<evidence type="ECO:0000256" key="3">
    <source>
        <dbReference type="ARBA" id="ARBA00022679"/>
    </source>
</evidence>
<dbReference type="GO" id="GO:0016779">
    <property type="term" value="F:nucleotidyltransferase activity"/>
    <property type="evidence" value="ECO:0007669"/>
    <property type="project" value="UniProtKB-KW"/>
</dbReference>
<gene>
    <name evidence="9" type="ORF">EDS130_LOCUS38356</name>
    <name evidence="8" type="ORF">XAT740_LOCUS29273</name>
</gene>
<organism evidence="8 10">
    <name type="scientific">Adineta ricciae</name>
    <name type="common">Rotifer</name>
    <dbReference type="NCBI Taxonomy" id="249248"/>
    <lineage>
        <taxon>Eukaryota</taxon>
        <taxon>Metazoa</taxon>
        <taxon>Spiralia</taxon>
        <taxon>Gnathifera</taxon>
        <taxon>Rotifera</taxon>
        <taxon>Eurotatoria</taxon>
        <taxon>Bdelloidea</taxon>
        <taxon>Adinetida</taxon>
        <taxon>Adinetidae</taxon>
        <taxon>Adineta</taxon>
    </lineage>
</organism>
<keyword evidence="2 7" id="KW-0328">Glycosyltransferase</keyword>
<evidence type="ECO:0000256" key="2">
    <source>
        <dbReference type="ARBA" id="ARBA00022676"/>
    </source>
</evidence>
<name>A0A815E9Z3_ADIRI</name>
<protein>
    <recommendedName>
        <fullName evidence="7">NAD(P)(+)--arginine ADP-ribosyltransferase</fullName>
        <ecNumber evidence="7">2.4.2.31</ecNumber>
    </recommendedName>
    <alternativeName>
        <fullName evidence="7">Mono(ADP-ribosyl)transferase</fullName>
    </alternativeName>
</protein>
<dbReference type="InterPro" id="IPR019734">
    <property type="entry name" value="TPR_rpt"/>
</dbReference>
<dbReference type="GO" id="GO:0106274">
    <property type="term" value="F:NAD+-protein-arginine ADP-ribosyltransferase activity"/>
    <property type="evidence" value="ECO:0007669"/>
    <property type="project" value="UniProtKB-EC"/>
</dbReference>
<keyword evidence="7" id="KW-0520">NAD</keyword>
<dbReference type="AlphaFoldDB" id="A0A815E9Z3"/>
<dbReference type="SUPFAM" id="SSF56399">
    <property type="entry name" value="ADP-ribosylation"/>
    <property type="match status" value="1"/>
</dbReference>
<comment type="caution">
    <text evidence="8">The sequence shown here is derived from an EMBL/GenBank/DDBJ whole genome shotgun (WGS) entry which is preliminary data.</text>
</comment>
<proteinExistence type="inferred from homology"/>
<dbReference type="Gene3D" id="3.90.176.10">
    <property type="entry name" value="Toxin ADP-ribosyltransferase, Chain A, domain 1"/>
    <property type="match status" value="1"/>
</dbReference>
<comment type="catalytic activity">
    <reaction evidence="5 7">
        <text>L-arginyl-[protein] + NAD(+) = N(omega)-(ADP-D-ribosyl)-L-arginyl-[protein] + nicotinamide + H(+)</text>
        <dbReference type="Rhea" id="RHEA:19149"/>
        <dbReference type="Rhea" id="RHEA-COMP:10532"/>
        <dbReference type="Rhea" id="RHEA-COMP:15087"/>
        <dbReference type="ChEBI" id="CHEBI:15378"/>
        <dbReference type="ChEBI" id="CHEBI:17154"/>
        <dbReference type="ChEBI" id="CHEBI:29965"/>
        <dbReference type="ChEBI" id="CHEBI:57540"/>
        <dbReference type="ChEBI" id="CHEBI:142554"/>
        <dbReference type="EC" id="2.4.2.31"/>
    </reaction>
</comment>
<evidence type="ECO:0000313" key="10">
    <source>
        <dbReference type="Proteomes" id="UP000663828"/>
    </source>
</evidence>
<evidence type="ECO:0000256" key="7">
    <source>
        <dbReference type="RuleBase" id="RU361228"/>
    </source>
</evidence>
<sequence>MTTRDYSQKRILSNESLSGSHSVKKTRNEVKSVFGQLNISFQYSIIWYNEQQKNPLEYYNINTKFRRGIIDYLECFVNINEYKNYIASLTNDRPHIIIIISIFTSTELIDIFNCLKSNDLIYIHQGEFNSDVTPSLAQSQIRGTYDDLTQLFSDVSKEASIMNRENFICKTNISSNSSCIVNDRTTCFEAGSNNDYFVNFLDMLMETEASPSGKQVFVEECRRLFENQQSILRIVDEFDRTYVSDRAVYWYTRNGFLYTLVNQTLRQQNIEALLFLHFFIRDLDRQLLSEIQEPEDYDWKKLSDLYRGQRMSTVEIESLKLSYQQGVFQSFVSTTINIEVARMFSGGRAIAKDDPVQPVLFYFDCSQLKLSRGVANIQHLSDNDAEEEVLFSPLYSFSVRDVDYDEDEHVWKVQCSMNGDETNLPLLLHQRLIKLDIAVRILISTTASFNSDSNEEICQLFTNGMMTLLDELVIPEGNIVTLDENAQVQKNTKHAVTALFLLKGLKSFNTNSLAHKPAISNDTFAALWDCLATMYKERGEFQRALDYFEKAQTYSIENMPIVIARKINIAQVNRMIGQYARTWSIYQELLDECIQSPDKDNFNIFSQIATDIPDVESEHAMEIWYPNIFNYLEYVYTQCQEKAESKPLFNDELRIRYRALGHAYWYLVHNEEQTLVCYNRWKELLDEKNESLGEFFMYLAHVYYNGNPIRAKSLYEQAIVELSIAEEAWPMELAICYSRLGCLQKTKRFFIRRFYLLIYVIDLSILQRKYLEEAGECYLYLAKSYDEQNLIIDKTTAEQYCQQALRLFLNVKPPTSNFREMKECITHLITLQENHTENNFLQKIYDEPPVNEQQLKQMLEQTLRTLNGQKFQSELIDEEIGDENSD</sequence>
<dbReference type="EC" id="2.4.2.31" evidence="7"/>
<keyword evidence="6" id="KW-0802">TPR repeat</keyword>
<evidence type="ECO:0000256" key="1">
    <source>
        <dbReference type="ARBA" id="ARBA00009558"/>
    </source>
</evidence>
<dbReference type="EMBL" id="CAJNOJ010000398">
    <property type="protein sequence ID" value="CAF1433336.1"/>
    <property type="molecule type" value="Genomic_DNA"/>
</dbReference>
<dbReference type="SUPFAM" id="SSF48452">
    <property type="entry name" value="TPR-like"/>
    <property type="match status" value="1"/>
</dbReference>
<evidence type="ECO:0000256" key="4">
    <source>
        <dbReference type="ARBA" id="ARBA00022695"/>
    </source>
</evidence>
<evidence type="ECO:0000313" key="9">
    <source>
        <dbReference type="EMBL" id="CAF1433336.1"/>
    </source>
</evidence>
<dbReference type="Proteomes" id="UP000663828">
    <property type="component" value="Unassembled WGS sequence"/>
</dbReference>
<keyword evidence="4" id="KW-0548">Nucleotidyltransferase</keyword>
<comment type="similarity">
    <text evidence="1 7">Belongs to the Arg-specific ADP-ribosyltransferase family.</text>
</comment>
<evidence type="ECO:0000313" key="8">
    <source>
        <dbReference type="EMBL" id="CAF1308912.1"/>
    </source>
</evidence>
<keyword evidence="10" id="KW-1185">Reference proteome</keyword>
<dbReference type="InterPro" id="IPR011990">
    <property type="entry name" value="TPR-like_helical_dom_sf"/>
</dbReference>
<dbReference type="PROSITE" id="PS50005">
    <property type="entry name" value="TPR"/>
    <property type="match status" value="1"/>
</dbReference>
<dbReference type="Gene3D" id="1.25.40.10">
    <property type="entry name" value="Tetratricopeptide repeat domain"/>
    <property type="match status" value="1"/>
</dbReference>
<dbReference type="SMART" id="SM00028">
    <property type="entry name" value="TPR"/>
    <property type="match status" value="2"/>
</dbReference>
<dbReference type="OrthoDB" id="10058584at2759"/>